<dbReference type="InterPro" id="IPR057352">
    <property type="entry name" value="TPR_TmcB/C"/>
</dbReference>
<feature type="domain" description="TmcB/TmcC TPR repeats" evidence="3">
    <location>
        <begin position="404"/>
        <end position="504"/>
    </location>
</feature>
<dbReference type="OrthoDB" id="2150992at2759"/>
<feature type="compositionally biased region" description="Polar residues" evidence="1">
    <location>
        <begin position="522"/>
        <end position="550"/>
    </location>
</feature>
<dbReference type="EMBL" id="SNRW01000194">
    <property type="protein sequence ID" value="KAA6402729.1"/>
    <property type="molecule type" value="Genomic_DNA"/>
</dbReference>
<gene>
    <name evidence="4" type="ORF">EZS28_001738</name>
</gene>
<keyword evidence="2" id="KW-0472">Membrane</keyword>
<protein>
    <recommendedName>
        <fullName evidence="3">TmcB/TmcC TPR repeats domain-containing protein</fullName>
    </recommendedName>
</protein>
<evidence type="ECO:0000259" key="3">
    <source>
        <dbReference type="Pfam" id="PF25474"/>
    </source>
</evidence>
<comment type="caution">
    <text evidence="4">The sequence shown here is derived from an EMBL/GenBank/DDBJ whole genome shotgun (WGS) entry which is preliminary data.</text>
</comment>
<feature type="region of interest" description="Disordered" evidence="1">
    <location>
        <begin position="501"/>
        <end position="594"/>
    </location>
</feature>
<reference evidence="4 5" key="1">
    <citation type="submission" date="2019-03" db="EMBL/GenBank/DDBJ databases">
        <title>Single cell metagenomics reveals metabolic interactions within the superorganism composed of flagellate Streblomastix strix and complex community of Bacteroidetes bacteria on its surface.</title>
        <authorList>
            <person name="Treitli S.C."/>
            <person name="Kolisko M."/>
            <person name="Husnik F."/>
            <person name="Keeling P."/>
            <person name="Hampl V."/>
        </authorList>
    </citation>
    <scope>NUCLEOTIDE SEQUENCE [LARGE SCALE GENOMIC DNA]</scope>
    <source>
        <strain evidence="4">ST1C</strain>
    </source>
</reference>
<sequence length="694" mass="78645">MSGQVEIRVSNIPLSGEVGSYILNFLQFSQFTFTWRTVTFTIVAVVIVTTILAIRLIALLVIIVFSKHNNIFLRFLKDYINKLNTVFDYLLFAQFINVELGPIRGFFQNSPLYGDEMKTTRIVMVVLGSLGLVIHVSLCLLDVIFTHEKKMRKGRMFSCQNSTYTSQAYFLEVIQMVVSAVVPHYNPYIAGIVLSCVFMGGFLFQVIYIIFSPPFYLAETNALTFVDIFIGLVISFVGLLCLVIPGLPKIYWNESINPSDLLNQFTTLQMLAEDEVLPILVEKRKGKNSRDNSNMNYNNGPTLRQQQQLLTGAEHLSDLDEEDEDENDELEDDLDNDPNNIDFQQMRDSVKIARQCQAVISERYTLYELGHLIDMRMEMRKKHGSNDLMMGDDEEGFSHSSFSLTSQVANAKQSLDLAKAYIKLVWTEMCKETCDIGKAVKYVEKCIDNQKNAQELITKLLDLNPNSAQLLRIYAVMFRDIDRDDENAKILMNRASLIEEEEARDQYDDQDEDSDKHSQQQTYRGQAKQNTIKPSLSRQLINVPATSPPIQGSPPPDAQQLTNPHSSVTISQQKVTQGILSPSEESVHTQVSQTPRNFHRNLTSTQSSTQQQYQQGDQNQTLNVGSAVGPVLQGTPVHDRSGQQKIQYYSANAQRPNYKERLGSKNGSSRIYSVKNYFKQGSKYDSLGSSIFKV</sequence>
<evidence type="ECO:0000256" key="2">
    <source>
        <dbReference type="SAM" id="Phobius"/>
    </source>
</evidence>
<feature type="compositionally biased region" description="Acidic residues" evidence="1">
    <location>
        <begin position="319"/>
        <end position="336"/>
    </location>
</feature>
<name>A0A5J4X879_9EUKA</name>
<dbReference type="Proteomes" id="UP000324800">
    <property type="component" value="Unassembled WGS sequence"/>
</dbReference>
<feature type="transmembrane region" description="Helical" evidence="2">
    <location>
        <begin position="122"/>
        <end position="145"/>
    </location>
</feature>
<feature type="region of interest" description="Disordered" evidence="1">
    <location>
        <begin position="622"/>
        <end position="642"/>
    </location>
</feature>
<feature type="transmembrane region" description="Helical" evidence="2">
    <location>
        <begin position="38"/>
        <end position="65"/>
    </location>
</feature>
<dbReference type="Pfam" id="PF25474">
    <property type="entry name" value="TPR_TmcB"/>
    <property type="match status" value="1"/>
</dbReference>
<evidence type="ECO:0000313" key="4">
    <source>
        <dbReference type="EMBL" id="KAA6402729.1"/>
    </source>
</evidence>
<feature type="compositionally biased region" description="Acidic residues" evidence="1">
    <location>
        <begin position="501"/>
        <end position="513"/>
    </location>
</feature>
<feature type="compositionally biased region" description="Polar residues" evidence="1">
    <location>
        <begin position="559"/>
        <end position="594"/>
    </location>
</feature>
<organism evidence="4 5">
    <name type="scientific">Streblomastix strix</name>
    <dbReference type="NCBI Taxonomy" id="222440"/>
    <lineage>
        <taxon>Eukaryota</taxon>
        <taxon>Metamonada</taxon>
        <taxon>Preaxostyla</taxon>
        <taxon>Oxymonadida</taxon>
        <taxon>Streblomastigidae</taxon>
        <taxon>Streblomastix</taxon>
    </lineage>
</organism>
<feature type="region of interest" description="Disordered" evidence="1">
    <location>
        <begin position="319"/>
        <end position="342"/>
    </location>
</feature>
<dbReference type="AlphaFoldDB" id="A0A5J4X879"/>
<proteinExistence type="predicted"/>
<evidence type="ECO:0000313" key="5">
    <source>
        <dbReference type="Proteomes" id="UP000324800"/>
    </source>
</evidence>
<keyword evidence="2" id="KW-0812">Transmembrane</keyword>
<feature type="transmembrane region" description="Helical" evidence="2">
    <location>
        <begin position="188"/>
        <end position="211"/>
    </location>
</feature>
<feature type="transmembrane region" description="Helical" evidence="2">
    <location>
        <begin position="223"/>
        <end position="247"/>
    </location>
</feature>
<keyword evidence="2" id="KW-1133">Transmembrane helix</keyword>
<evidence type="ECO:0000256" key="1">
    <source>
        <dbReference type="SAM" id="MobiDB-lite"/>
    </source>
</evidence>
<feature type="transmembrane region" description="Helical" evidence="2">
    <location>
        <begin position="86"/>
        <end position="107"/>
    </location>
</feature>
<accession>A0A5J4X879</accession>